<proteinExistence type="inferred from homology"/>
<dbReference type="EMBL" id="CAJOBB010003106">
    <property type="protein sequence ID" value="CAF4020831.1"/>
    <property type="molecule type" value="Genomic_DNA"/>
</dbReference>
<keyword evidence="4" id="KW-0413">Isomerase</keyword>
<feature type="region of interest" description="Disordered" evidence="8">
    <location>
        <begin position="1"/>
        <end position="30"/>
    </location>
</feature>
<dbReference type="EMBL" id="CAJNOE010000163">
    <property type="protein sequence ID" value="CAF0998511.1"/>
    <property type="molecule type" value="Genomic_DNA"/>
</dbReference>
<comment type="similarity">
    <text evidence="3">Belongs to the pseudouridine synthase RluA family.</text>
</comment>
<dbReference type="Proteomes" id="UP000663860">
    <property type="component" value="Unassembled WGS sequence"/>
</dbReference>
<dbReference type="InterPro" id="IPR006145">
    <property type="entry name" value="PsdUridine_synth_RsuA/RluA"/>
</dbReference>
<dbReference type="Gene3D" id="3.30.2350.10">
    <property type="entry name" value="Pseudouridine synthase"/>
    <property type="match status" value="1"/>
</dbReference>
<evidence type="ECO:0000256" key="1">
    <source>
        <dbReference type="ARBA" id="ARBA00001166"/>
    </source>
</evidence>
<evidence type="ECO:0000256" key="2">
    <source>
        <dbReference type="ARBA" id="ARBA00001896"/>
    </source>
</evidence>
<evidence type="ECO:0000313" key="11">
    <source>
        <dbReference type="EMBL" id="CAF4020831.1"/>
    </source>
</evidence>
<gene>
    <name evidence="10" type="ORF">IZO911_LOCUS17507</name>
    <name evidence="11" type="ORF">KXQ929_LOCUS29667</name>
</gene>
<dbReference type="GO" id="GO:0001522">
    <property type="term" value="P:pseudouridine synthesis"/>
    <property type="evidence" value="ECO:0007669"/>
    <property type="project" value="InterPro"/>
</dbReference>
<protein>
    <recommendedName>
        <fullName evidence="6">Pseudouridylate synthase RPUSD4, mitochondrial</fullName>
    </recommendedName>
    <alternativeName>
        <fullName evidence="7">RNA pseudouridylate synthase domain-containing protein 4</fullName>
    </alternativeName>
</protein>
<evidence type="ECO:0000256" key="6">
    <source>
        <dbReference type="ARBA" id="ARBA00039953"/>
    </source>
</evidence>
<evidence type="ECO:0000256" key="3">
    <source>
        <dbReference type="ARBA" id="ARBA00010876"/>
    </source>
</evidence>
<reference evidence="11" key="1">
    <citation type="submission" date="2021-02" db="EMBL/GenBank/DDBJ databases">
        <authorList>
            <person name="Nowell W R."/>
        </authorList>
    </citation>
    <scope>NUCLEOTIDE SEQUENCE</scope>
</reference>
<dbReference type="PANTHER" id="PTHR21600:SF83">
    <property type="entry name" value="PSEUDOURIDYLATE SYNTHASE RPUSD4, MITOCHONDRIAL"/>
    <property type="match status" value="1"/>
</dbReference>
<name>A0A819Q967_9BILA</name>
<dbReference type="Pfam" id="PF00849">
    <property type="entry name" value="PseudoU_synth_2"/>
    <property type="match status" value="1"/>
</dbReference>
<accession>A0A819Q967</accession>
<feature type="compositionally biased region" description="Basic and acidic residues" evidence="8">
    <location>
        <begin position="1"/>
        <end position="24"/>
    </location>
</feature>
<feature type="region of interest" description="Disordered" evidence="8">
    <location>
        <begin position="259"/>
        <end position="336"/>
    </location>
</feature>
<feature type="domain" description="Pseudouridine synthase RsuA/RluA-like" evidence="9">
    <location>
        <begin position="403"/>
        <end position="543"/>
    </location>
</feature>
<evidence type="ECO:0000256" key="4">
    <source>
        <dbReference type="ARBA" id="ARBA00023235"/>
    </source>
</evidence>
<dbReference type="InterPro" id="IPR050188">
    <property type="entry name" value="RluA_PseudoU_synthase"/>
</dbReference>
<evidence type="ECO:0000313" key="10">
    <source>
        <dbReference type="EMBL" id="CAF0998511.1"/>
    </source>
</evidence>
<comment type="caution">
    <text evidence="11">The sequence shown here is derived from an EMBL/GenBank/DDBJ whole genome shotgun (WGS) entry which is preliminary data.</text>
</comment>
<dbReference type="AlphaFoldDB" id="A0A819Q967"/>
<dbReference type="Proteomes" id="UP000663868">
    <property type="component" value="Unassembled WGS sequence"/>
</dbReference>
<sequence length="628" mass="72853">MLEEIIEKTTSRNDKTANDKDKFPKHLPSSHSKYVTQRTTFGQVRVDLPAKSDQRQLIESLYKNYDPTNEQYRTFDERIWSLVDDDIDTSKHDIDFYGLINAHYRNITFEQKLSSPTEELSDNYIDQLAFPELTTKKAEFESKPSIEKETIEQLKNEEMNPIDEQYFGTLKQINYQEEQTVNNTPIKRIEMPPADELNYIDQLVFNSLEKASITSDKQQNPMPPEKLIKTPTITSDEQQNLIPSEKSTSDNLIDINFQFRISTPTQKRTTKSVPDPNESPMDTYNPKLETMRSIKSKDYFDPPRQSSLDIQKDNEMDSSKTAHEPAEHIREQIKKKASDRDSLGYRTFDNLTPKWWKMTKAEIVDILIKQICFMRHGILALDKPFGGPGVQISIAHFIPQMIERLNRPDIKQLHLLHRLDKQSTGLLLMAYTPEAEKRLRDLMQEHKITKQYLTIVRGIPQPSEGEINIPIIERNVCGTYKMMLSPAYTDLTKLVMPKSKRDHIDSSKAITKYRVIDSNYGVSLVECQPITGVKHQIRTHLAHALGTPILGDHKYSHYAKLAPQKLQFATLKKLGVRQAKVRTIPLCLHSYSVAIPNFLHHQQNIFIRARLSHHLRYFIQALRLRMIK</sequence>
<dbReference type="PANTHER" id="PTHR21600">
    <property type="entry name" value="MITOCHONDRIAL RNA PSEUDOURIDINE SYNTHASE"/>
    <property type="match status" value="1"/>
</dbReference>
<comment type="catalytic activity">
    <reaction evidence="2">
        <text>uridine in 5S rRNA = pseudouridine in 5S rRNA</text>
        <dbReference type="Rhea" id="RHEA:47036"/>
        <dbReference type="Rhea" id="RHEA-COMP:11730"/>
        <dbReference type="Rhea" id="RHEA-COMP:11731"/>
        <dbReference type="ChEBI" id="CHEBI:65314"/>
        <dbReference type="ChEBI" id="CHEBI:65315"/>
    </reaction>
</comment>
<dbReference type="GO" id="GO:0003723">
    <property type="term" value="F:RNA binding"/>
    <property type="evidence" value="ECO:0007669"/>
    <property type="project" value="InterPro"/>
</dbReference>
<dbReference type="SUPFAM" id="SSF55120">
    <property type="entry name" value="Pseudouridine synthase"/>
    <property type="match status" value="1"/>
</dbReference>
<evidence type="ECO:0000256" key="7">
    <source>
        <dbReference type="ARBA" id="ARBA00041563"/>
    </source>
</evidence>
<comment type="catalytic activity">
    <reaction evidence="1">
        <text>a uridine in mRNA = a pseudouridine in mRNA</text>
        <dbReference type="Rhea" id="RHEA:56644"/>
        <dbReference type="Rhea" id="RHEA-COMP:14658"/>
        <dbReference type="Rhea" id="RHEA-COMP:14659"/>
        <dbReference type="ChEBI" id="CHEBI:65314"/>
        <dbReference type="ChEBI" id="CHEBI:65315"/>
    </reaction>
</comment>
<dbReference type="GO" id="GO:0009982">
    <property type="term" value="F:pseudouridine synthase activity"/>
    <property type="evidence" value="ECO:0007669"/>
    <property type="project" value="InterPro"/>
</dbReference>
<feature type="compositionally biased region" description="Basic and acidic residues" evidence="8">
    <location>
        <begin position="310"/>
        <end position="336"/>
    </location>
</feature>
<comment type="catalytic activity">
    <reaction evidence="5">
        <text>a uridine in tRNA = a pseudouridine in tRNA</text>
        <dbReference type="Rhea" id="RHEA:54572"/>
        <dbReference type="Rhea" id="RHEA-COMP:13339"/>
        <dbReference type="Rhea" id="RHEA-COMP:13934"/>
        <dbReference type="ChEBI" id="CHEBI:65314"/>
        <dbReference type="ChEBI" id="CHEBI:65315"/>
    </reaction>
</comment>
<evidence type="ECO:0000256" key="5">
    <source>
        <dbReference type="ARBA" id="ARBA00036943"/>
    </source>
</evidence>
<organism evidence="11 12">
    <name type="scientific">Adineta steineri</name>
    <dbReference type="NCBI Taxonomy" id="433720"/>
    <lineage>
        <taxon>Eukaryota</taxon>
        <taxon>Metazoa</taxon>
        <taxon>Spiralia</taxon>
        <taxon>Gnathifera</taxon>
        <taxon>Rotifera</taxon>
        <taxon>Eurotatoria</taxon>
        <taxon>Bdelloidea</taxon>
        <taxon>Adinetida</taxon>
        <taxon>Adinetidae</taxon>
        <taxon>Adineta</taxon>
    </lineage>
</organism>
<evidence type="ECO:0000313" key="12">
    <source>
        <dbReference type="Proteomes" id="UP000663868"/>
    </source>
</evidence>
<evidence type="ECO:0000256" key="8">
    <source>
        <dbReference type="SAM" id="MobiDB-lite"/>
    </source>
</evidence>
<evidence type="ECO:0000259" key="9">
    <source>
        <dbReference type="Pfam" id="PF00849"/>
    </source>
</evidence>
<feature type="compositionally biased region" description="Basic and acidic residues" evidence="8">
    <location>
        <begin position="289"/>
        <end position="301"/>
    </location>
</feature>
<dbReference type="CDD" id="cd02869">
    <property type="entry name" value="PseudoU_synth_RluA_like"/>
    <property type="match status" value="1"/>
</dbReference>
<dbReference type="InterPro" id="IPR020103">
    <property type="entry name" value="PsdUridine_synth_cat_dom_sf"/>
</dbReference>